<organism evidence="2 3">
    <name type="scientific">Puniceicoccus vermicola</name>
    <dbReference type="NCBI Taxonomy" id="388746"/>
    <lineage>
        <taxon>Bacteria</taxon>
        <taxon>Pseudomonadati</taxon>
        <taxon>Verrucomicrobiota</taxon>
        <taxon>Opitutia</taxon>
        <taxon>Puniceicoccales</taxon>
        <taxon>Puniceicoccaceae</taxon>
        <taxon>Puniceicoccus</taxon>
    </lineage>
</organism>
<dbReference type="NCBIfam" id="TIGR02532">
    <property type="entry name" value="IV_pilin_GFxxxE"/>
    <property type="match status" value="1"/>
</dbReference>
<name>A0A7X1E4L6_9BACT</name>
<evidence type="ECO:0000313" key="2">
    <source>
        <dbReference type="EMBL" id="MBC2602271.1"/>
    </source>
</evidence>
<keyword evidence="3" id="KW-1185">Reference proteome</keyword>
<dbReference type="AlphaFoldDB" id="A0A7X1E4L6"/>
<accession>A0A7X1E4L6</accession>
<dbReference type="InterPro" id="IPR045584">
    <property type="entry name" value="Pilin-like"/>
</dbReference>
<feature type="transmembrane region" description="Helical" evidence="1">
    <location>
        <begin position="28"/>
        <end position="49"/>
    </location>
</feature>
<reference evidence="2 3" key="1">
    <citation type="submission" date="2020-07" db="EMBL/GenBank/DDBJ databases">
        <authorList>
            <person name="Feng X."/>
        </authorList>
    </citation>
    <scope>NUCLEOTIDE SEQUENCE [LARGE SCALE GENOMIC DNA]</scope>
    <source>
        <strain evidence="2 3">JCM14086</strain>
    </source>
</reference>
<dbReference type="InterPro" id="IPR012902">
    <property type="entry name" value="N_methyl_site"/>
</dbReference>
<gene>
    <name evidence="2" type="ORF">H5P30_10825</name>
</gene>
<keyword evidence="1" id="KW-1133">Transmembrane helix</keyword>
<evidence type="ECO:0000313" key="3">
    <source>
        <dbReference type="Proteomes" id="UP000525652"/>
    </source>
</evidence>
<protein>
    <submittedName>
        <fullName evidence="2">Prepilin-type N-terminal cleavage/methylation domain-containing protein</fullName>
    </submittedName>
</protein>
<evidence type="ECO:0000256" key="1">
    <source>
        <dbReference type="SAM" id="Phobius"/>
    </source>
</evidence>
<keyword evidence="1" id="KW-0472">Membrane</keyword>
<comment type="caution">
    <text evidence="2">The sequence shown here is derived from an EMBL/GenBank/DDBJ whole genome shotgun (WGS) entry which is preliminary data.</text>
</comment>
<dbReference type="SUPFAM" id="SSF54523">
    <property type="entry name" value="Pili subunits"/>
    <property type="match status" value="1"/>
</dbReference>
<sequence length="193" mass="21582">MDPTAEPQVSPTLAADSSRSDGFTLVEMMISTVILLMVVTGVLTFFLSFTEAGLRMGYYSDLERQNQRIYQYFSQDIRDAESLSWTDSQTLTLISKGKQTTYTFDPDAKTLTRQETGEPLQVIAEDIEEFEFSAYDLLGNSIKLFNNLTTANAKTKMVGFSGSAVKIHSGIEDSTTQIQSAVYMMRNKTEFIP</sequence>
<proteinExistence type="predicted"/>
<dbReference type="EMBL" id="JACHVA010000083">
    <property type="protein sequence ID" value="MBC2602271.1"/>
    <property type="molecule type" value="Genomic_DNA"/>
</dbReference>
<dbReference type="RefSeq" id="WP_185692968.1">
    <property type="nucleotide sequence ID" value="NZ_JACHVA010000083.1"/>
</dbReference>
<keyword evidence="1" id="KW-0812">Transmembrane</keyword>
<dbReference type="Pfam" id="PF07963">
    <property type="entry name" value="N_methyl"/>
    <property type="match status" value="1"/>
</dbReference>
<dbReference type="Proteomes" id="UP000525652">
    <property type="component" value="Unassembled WGS sequence"/>
</dbReference>